<dbReference type="Pfam" id="PF13927">
    <property type="entry name" value="Ig_3"/>
    <property type="match status" value="1"/>
</dbReference>
<keyword evidence="5" id="KW-1185">Reference proteome</keyword>
<proteinExistence type="predicted"/>
<sequence>MTLHLLEIEGNPRPSLIWYLENTIIDETFEEEDNGVTSNALTFPRLGRQHLNARLSCQASNTNLSPPPSKVIILNINLRPLSVQIVKKQEQLSANRSYEVECIVTGSRPAPQITWWIGSRPLRDNVINSSQSNLTRSVVQLVPEAQDHERLLICHAENPHLRAKSLEDTWKLDVQYPPVCISSKNSQVFVVLEKETIELICEVNSSPPPKHFMWSFNNSKEYMDIDPKYYKSRGSTSTLLYTPSTEEDFGVVSCLAVNTAGLQDEPCSFILAAPTLPTNLRNCSVLNRSVTALQVECQEGFDGGLTQVFHMEVLELPSMNVLSNVTSNISLLAVTGLPESARAHYFLILYASNAKGRSAISTLYTVVSRNRLTESPTPPSPSPMLGFFIALWGLLIAPICAVLAAVYRWNTTHNNRPTK</sequence>
<organism evidence="4 5">
    <name type="scientific">Pieris brassicae</name>
    <name type="common">White butterfly</name>
    <name type="synonym">Large white butterfly</name>
    <dbReference type="NCBI Taxonomy" id="7116"/>
    <lineage>
        <taxon>Eukaryota</taxon>
        <taxon>Metazoa</taxon>
        <taxon>Ecdysozoa</taxon>
        <taxon>Arthropoda</taxon>
        <taxon>Hexapoda</taxon>
        <taxon>Insecta</taxon>
        <taxon>Pterygota</taxon>
        <taxon>Neoptera</taxon>
        <taxon>Endopterygota</taxon>
        <taxon>Lepidoptera</taxon>
        <taxon>Glossata</taxon>
        <taxon>Ditrysia</taxon>
        <taxon>Papilionoidea</taxon>
        <taxon>Pieridae</taxon>
        <taxon>Pierinae</taxon>
        <taxon>Pieris</taxon>
    </lineage>
</organism>
<dbReference type="InterPro" id="IPR013783">
    <property type="entry name" value="Ig-like_fold"/>
</dbReference>
<dbReference type="InterPro" id="IPR013162">
    <property type="entry name" value="CD80_C2-set"/>
</dbReference>
<dbReference type="CDD" id="cd00096">
    <property type="entry name" value="Ig"/>
    <property type="match status" value="1"/>
</dbReference>
<keyword evidence="1" id="KW-1015">Disulfide bond</keyword>
<dbReference type="Gene3D" id="2.60.40.10">
    <property type="entry name" value="Immunoglobulins"/>
    <property type="match status" value="4"/>
</dbReference>
<dbReference type="Pfam" id="PF08205">
    <property type="entry name" value="C2-set_2"/>
    <property type="match status" value="1"/>
</dbReference>
<accession>A0A9P0TRD8</accession>
<reference evidence="4" key="1">
    <citation type="submission" date="2022-05" db="EMBL/GenBank/DDBJ databases">
        <authorList>
            <person name="Okamura Y."/>
        </authorList>
    </citation>
    <scope>NUCLEOTIDE SEQUENCE</scope>
</reference>
<dbReference type="AlphaFoldDB" id="A0A9P0TRD8"/>
<feature type="domain" description="Ig-like" evidence="3">
    <location>
        <begin position="177"/>
        <end position="270"/>
    </location>
</feature>
<feature type="transmembrane region" description="Helical" evidence="2">
    <location>
        <begin position="384"/>
        <end position="407"/>
    </location>
</feature>
<dbReference type="PROSITE" id="PS50835">
    <property type="entry name" value="IG_LIKE"/>
    <property type="match status" value="2"/>
</dbReference>
<dbReference type="PANTHER" id="PTHR23278:SF28">
    <property type="entry name" value="SIDESTEP IV, ISOFORM C"/>
    <property type="match status" value="1"/>
</dbReference>
<dbReference type="PANTHER" id="PTHR23278">
    <property type="entry name" value="SIDESTEP PROTEIN"/>
    <property type="match status" value="1"/>
</dbReference>
<keyword evidence="2" id="KW-0472">Membrane</keyword>
<keyword evidence="2" id="KW-1133">Transmembrane helix</keyword>
<dbReference type="EMBL" id="CALOZG010000071">
    <property type="protein sequence ID" value="CAH4036390.1"/>
    <property type="molecule type" value="Genomic_DNA"/>
</dbReference>
<name>A0A9P0TRD8_PIEBR</name>
<evidence type="ECO:0000313" key="5">
    <source>
        <dbReference type="Proteomes" id="UP001152562"/>
    </source>
</evidence>
<gene>
    <name evidence="4" type="ORF">PIBRA_LOCUS12191</name>
</gene>
<dbReference type="InterPro" id="IPR007110">
    <property type="entry name" value="Ig-like_dom"/>
</dbReference>
<protein>
    <recommendedName>
        <fullName evidence="3">Ig-like domain-containing protein</fullName>
    </recommendedName>
</protein>
<evidence type="ECO:0000259" key="3">
    <source>
        <dbReference type="PROSITE" id="PS50835"/>
    </source>
</evidence>
<feature type="domain" description="Ig-like" evidence="3">
    <location>
        <begin position="80"/>
        <end position="167"/>
    </location>
</feature>
<evidence type="ECO:0000256" key="1">
    <source>
        <dbReference type="ARBA" id="ARBA00023157"/>
    </source>
</evidence>
<dbReference type="InterPro" id="IPR036179">
    <property type="entry name" value="Ig-like_dom_sf"/>
</dbReference>
<dbReference type="Proteomes" id="UP001152562">
    <property type="component" value="Unassembled WGS sequence"/>
</dbReference>
<evidence type="ECO:0000313" key="4">
    <source>
        <dbReference type="EMBL" id="CAH4036390.1"/>
    </source>
</evidence>
<comment type="caution">
    <text evidence="4">The sequence shown here is derived from an EMBL/GenBank/DDBJ whole genome shotgun (WGS) entry which is preliminary data.</text>
</comment>
<keyword evidence="2" id="KW-0812">Transmembrane</keyword>
<dbReference type="SUPFAM" id="SSF48726">
    <property type="entry name" value="Immunoglobulin"/>
    <property type="match status" value="2"/>
</dbReference>
<evidence type="ECO:0000256" key="2">
    <source>
        <dbReference type="SAM" id="Phobius"/>
    </source>
</evidence>